<evidence type="ECO:0000313" key="10">
    <source>
        <dbReference type="EMBL" id="KXS21647.1"/>
    </source>
</evidence>
<dbReference type="PANTHER" id="PTHR14326">
    <property type="entry name" value="TARGETING PROTEIN FOR XKLP2"/>
    <property type="match status" value="1"/>
</dbReference>
<dbReference type="STRING" id="1344416.A0A139AY71"/>
<feature type="region of interest" description="Disordered" evidence="7">
    <location>
        <begin position="646"/>
        <end position="673"/>
    </location>
</feature>
<feature type="region of interest" description="Disordered" evidence="7">
    <location>
        <begin position="111"/>
        <end position="132"/>
    </location>
</feature>
<dbReference type="EMBL" id="KQ965732">
    <property type="protein sequence ID" value="KXS21647.1"/>
    <property type="molecule type" value="Genomic_DNA"/>
</dbReference>
<keyword evidence="5" id="KW-0206">Cytoskeleton</keyword>
<dbReference type="InterPro" id="IPR027329">
    <property type="entry name" value="TPX2_C"/>
</dbReference>
<protein>
    <recommendedName>
        <fullName evidence="12">TPX2 C-terminal domain-containing protein</fullName>
    </recommendedName>
</protein>
<dbReference type="AlphaFoldDB" id="A0A139AY71"/>
<feature type="region of interest" description="Disordered" evidence="7">
    <location>
        <begin position="1"/>
        <end position="80"/>
    </location>
</feature>
<dbReference type="InterPro" id="IPR009675">
    <property type="entry name" value="TPX2_fam"/>
</dbReference>
<comment type="subcellular location">
    <subcellularLocation>
        <location evidence="2">Cytoplasm</location>
        <location evidence="2">Cytoskeleton</location>
        <location evidence="2">Spindle</location>
    </subcellularLocation>
    <subcellularLocation>
        <location evidence="1">Nucleus</location>
    </subcellularLocation>
</comment>
<evidence type="ECO:0008006" key="12">
    <source>
        <dbReference type="Google" id="ProtNLM"/>
    </source>
</evidence>
<evidence type="ECO:0000256" key="5">
    <source>
        <dbReference type="ARBA" id="ARBA00023212"/>
    </source>
</evidence>
<keyword evidence="4" id="KW-0963">Cytoplasm</keyword>
<evidence type="ECO:0000256" key="2">
    <source>
        <dbReference type="ARBA" id="ARBA00004186"/>
    </source>
</evidence>
<name>A0A139AY71_GONPJ</name>
<evidence type="ECO:0000313" key="11">
    <source>
        <dbReference type="Proteomes" id="UP000070544"/>
    </source>
</evidence>
<dbReference type="GO" id="GO:0005634">
    <property type="term" value="C:nucleus"/>
    <property type="evidence" value="ECO:0007669"/>
    <property type="project" value="UniProtKB-SubCell"/>
</dbReference>
<dbReference type="Proteomes" id="UP000070544">
    <property type="component" value="Unassembled WGS sequence"/>
</dbReference>
<evidence type="ECO:0000256" key="1">
    <source>
        <dbReference type="ARBA" id="ARBA00004123"/>
    </source>
</evidence>
<feature type="compositionally biased region" description="Basic and acidic residues" evidence="7">
    <location>
        <begin position="42"/>
        <end position="51"/>
    </location>
</feature>
<keyword evidence="6" id="KW-0539">Nucleus</keyword>
<dbReference type="GO" id="GO:0005819">
    <property type="term" value="C:spindle"/>
    <property type="evidence" value="ECO:0007669"/>
    <property type="project" value="UniProtKB-SubCell"/>
</dbReference>
<gene>
    <name evidence="10" type="ORF">M427DRAFT_130397</name>
</gene>
<evidence type="ECO:0000256" key="7">
    <source>
        <dbReference type="SAM" id="MobiDB-lite"/>
    </source>
</evidence>
<feature type="region of interest" description="Disordered" evidence="7">
    <location>
        <begin position="444"/>
        <end position="494"/>
    </location>
</feature>
<reference evidence="10 11" key="1">
    <citation type="journal article" date="2015" name="Genome Biol. Evol.">
        <title>Phylogenomic analyses indicate that early fungi evolved digesting cell walls of algal ancestors of land plants.</title>
        <authorList>
            <person name="Chang Y."/>
            <person name="Wang S."/>
            <person name="Sekimoto S."/>
            <person name="Aerts A.L."/>
            <person name="Choi C."/>
            <person name="Clum A."/>
            <person name="LaButti K.M."/>
            <person name="Lindquist E.A."/>
            <person name="Yee Ngan C."/>
            <person name="Ohm R.A."/>
            <person name="Salamov A.A."/>
            <person name="Grigoriev I.V."/>
            <person name="Spatafora J.W."/>
            <person name="Berbee M.L."/>
        </authorList>
    </citation>
    <scope>NUCLEOTIDE SEQUENCE [LARGE SCALE GENOMIC DNA]</scope>
    <source>
        <strain evidence="10 11">JEL478</strain>
    </source>
</reference>
<keyword evidence="11" id="KW-1185">Reference proteome</keyword>
<dbReference type="Pfam" id="PF12214">
    <property type="entry name" value="TPX2_importin"/>
    <property type="match status" value="1"/>
</dbReference>
<feature type="domain" description="TPX2 central" evidence="9">
    <location>
        <begin position="386"/>
        <end position="466"/>
    </location>
</feature>
<dbReference type="OrthoDB" id="1684416at2759"/>
<feature type="region of interest" description="Disordered" evidence="7">
    <location>
        <begin position="514"/>
        <end position="578"/>
    </location>
</feature>
<feature type="compositionally biased region" description="Basic and acidic residues" evidence="7">
    <location>
        <begin position="709"/>
        <end position="721"/>
    </location>
</feature>
<dbReference type="GO" id="GO:0005874">
    <property type="term" value="C:microtubule"/>
    <property type="evidence" value="ECO:0007669"/>
    <property type="project" value="InterPro"/>
</dbReference>
<feature type="region of interest" description="Disordered" evidence="7">
    <location>
        <begin position="286"/>
        <end position="313"/>
    </location>
</feature>
<feature type="domain" description="TPX2 C-terminal" evidence="8">
    <location>
        <begin position="628"/>
        <end position="701"/>
    </location>
</feature>
<evidence type="ECO:0000259" key="9">
    <source>
        <dbReference type="Pfam" id="PF12214"/>
    </source>
</evidence>
<evidence type="ECO:0000256" key="3">
    <source>
        <dbReference type="ARBA" id="ARBA00005885"/>
    </source>
</evidence>
<dbReference type="Pfam" id="PF06886">
    <property type="entry name" value="TPX2"/>
    <property type="match status" value="1"/>
</dbReference>
<dbReference type="InterPro" id="IPR027330">
    <property type="entry name" value="TPX2_central_dom"/>
</dbReference>
<dbReference type="OMA" id="ATECRTH"/>
<sequence>MQEERATAELETSASASSTNRRWILGRSRRRYVKPTGADGDEVTKTDDDSKSSGASSFRRGASSGRGVQSAGTEPSIAARVDANASGLVDSRYEFRAPKFYDFVEGKEDPKVDSWFDEKHPSPARVSQVGTSSGVFGSNSASFFVSLSNSPLKSPAKRETRLSKRLHGSAGRTLKPRPSSATETAASSSASLAVQKPHAAPMQPQITQAEDFPVIEASTKRRLVTSVPATPAATSGVATHASAKSLDPFIPMAVPIRSTKPLTIPQEFHFATECRTHPMKLRDRDRDLLGPKKNGGVVQKKQQKKNATTKAATTSIAHAVASSGLGRTLPDRTVPKPFNFHTAHSAAFRQSGNTEVSRSPFVPLAVKVKQFETTVPDRFKTKAPLPMQSLKHSPSKLTQPKSPFLRTKMRQKPMARIPTLEERELAELQPEFRAKPLNKKILETSEPLGVPQKQPAPLTVPESPAIQKPRPPPPRPETPQRHIKANPVPDLTKPDFQPVIEHRLVLPKPVKLPGDEITEKKRKEHEENVQKLQELERKAREFKARPLPDDEPDPLPDPAVKPTTKPEPFPLLTDQRGQIHRTKFQRELEAELQDKENAANFHANPLYESVPFIPKKSTKPLTVADDITLHTEVRAEERKGFDEEIRAKEEEERRRKDEAMRQQELISKKEARKLRELAVPRANPIKHYPPIMIKPSVQKLTEPMSPMIGEKRKRLEKEIGRSKMGMRPVDIA</sequence>
<proteinExistence type="inferred from homology"/>
<feature type="compositionally biased region" description="Low complexity" evidence="7">
    <location>
        <begin position="179"/>
        <end position="193"/>
    </location>
</feature>
<feature type="region of interest" description="Disordered" evidence="7">
    <location>
        <begin position="696"/>
        <end position="732"/>
    </location>
</feature>
<feature type="compositionally biased region" description="Basic and acidic residues" evidence="7">
    <location>
        <begin position="514"/>
        <end position="548"/>
    </location>
</feature>
<evidence type="ECO:0000259" key="8">
    <source>
        <dbReference type="Pfam" id="PF06886"/>
    </source>
</evidence>
<accession>A0A139AY71</accession>
<feature type="compositionally biased region" description="Pro residues" evidence="7">
    <location>
        <begin position="555"/>
        <end position="569"/>
    </location>
</feature>
<feature type="compositionally biased region" description="Low complexity" evidence="7">
    <location>
        <begin position="9"/>
        <end position="19"/>
    </location>
</feature>
<feature type="compositionally biased region" description="Low complexity" evidence="7">
    <location>
        <begin position="52"/>
        <end position="67"/>
    </location>
</feature>
<comment type="similarity">
    <text evidence="3">Belongs to the TPX2 family.</text>
</comment>
<dbReference type="GO" id="GO:0060236">
    <property type="term" value="P:regulation of mitotic spindle organization"/>
    <property type="evidence" value="ECO:0007669"/>
    <property type="project" value="InterPro"/>
</dbReference>
<feature type="region of interest" description="Disordered" evidence="7">
    <location>
        <begin position="148"/>
        <end position="208"/>
    </location>
</feature>
<evidence type="ECO:0000256" key="4">
    <source>
        <dbReference type="ARBA" id="ARBA00022490"/>
    </source>
</evidence>
<evidence type="ECO:0000256" key="6">
    <source>
        <dbReference type="ARBA" id="ARBA00023242"/>
    </source>
</evidence>
<feature type="compositionally biased region" description="Low complexity" evidence="7">
    <location>
        <begin position="292"/>
        <end position="313"/>
    </location>
</feature>
<feature type="compositionally biased region" description="Basic and acidic residues" evidence="7">
    <location>
        <begin position="111"/>
        <end position="121"/>
    </location>
</feature>
<dbReference type="PANTHER" id="PTHR14326:SF44">
    <property type="entry name" value="TARGETING PROTEIN FOR XKLP2"/>
    <property type="match status" value="1"/>
</dbReference>
<organism evidence="10 11">
    <name type="scientific">Gonapodya prolifera (strain JEL478)</name>
    <name type="common">Monoblepharis prolifera</name>
    <dbReference type="NCBI Taxonomy" id="1344416"/>
    <lineage>
        <taxon>Eukaryota</taxon>
        <taxon>Fungi</taxon>
        <taxon>Fungi incertae sedis</taxon>
        <taxon>Chytridiomycota</taxon>
        <taxon>Chytridiomycota incertae sedis</taxon>
        <taxon>Monoblepharidomycetes</taxon>
        <taxon>Monoblepharidales</taxon>
        <taxon>Gonapodyaceae</taxon>
        <taxon>Gonapodya</taxon>
    </lineage>
</organism>